<proteinExistence type="predicted"/>
<evidence type="ECO:0000313" key="7">
    <source>
        <dbReference type="Proteomes" id="UP000029084"/>
    </source>
</evidence>
<evidence type="ECO:0000313" key="11">
    <source>
        <dbReference type="Proteomes" id="UP000062475"/>
    </source>
</evidence>
<dbReference type="GeneID" id="91755306"/>
<evidence type="ECO:0000313" key="8">
    <source>
        <dbReference type="Proteomes" id="UP000056255"/>
    </source>
</evidence>
<dbReference type="OMA" id="SWAYVEC"/>
<dbReference type="EMBL" id="CP012176">
    <property type="protein sequence ID" value="AKV82904.1"/>
    <property type="molecule type" value="Genomic_DNA"/>
</dbReference>
<evidence type="ECO:0000313" key="4">
    <source>
        <dbReference type="EMBL" id="AKV78415.1"/>
    </source>
</evidence>
<dbReference type="OrthoDB" id="41866at2157"/>
<evidence type="ECO:0000313" key="12">
    <source>
        <dbReference type="Proteomes" id="UP000068832"/>
    </source>
</evidence>
<dbReference type="EMBL" id="CP012173">
    <property type="protein sequence ID" value="AKV76164.1"/>
    <property type="molecule type" value="Genomic_DNA"/>
</dbReference>
<evidence type="ECO:0000313" key="1">
    <source>
        <dbReference type="EMBL" id="AIM27003.1"/>
    </source>
</evidence>
<evidence type="ECO:0000313" key="9">
    <source>
        <dbReference type="Proteomes" id="UP000061362"/>
    </source>
</evidence>
<protein>
    <submittedName>
        <fullName evidence="1">Uncharacterized protein</fullName>
    </submittedName>
</protein>
<evidence type="ECO:0000313" key="5">
    <source>
        <dbReference type="EMBL" id="AKV80660.1"/>
    </source>
</evidence>
<dbReference type="Proteomes" id="UP000068832">
    <property type="component" value="Chromosome"/>
</dbReference>
<dbReference type="EMBL" id="CP008822">
    <property type="protein sequence ID" value="AIM27003.1"/>
    <property type="molecule type" value="Genomic_DNA"/>
</dbReference>
<dbReference type="EMBL" id="CP012172">
    <property type="protein sequence ID" value="AKV73922.1"/>
    <property type="molecule type" value="Genomic_DNA"/>
</dbReference>
<reference evidence="6 8" key="3">
    <citation type="submission" date="2015-07" db="EMBL/GenBank/DDBJ databases">
        <title>Physiological, transcriptional responses and genome re-sequencing of acid resistant extremely thermoacidophilic Metallosphaera sedula SARC-M1.</title>
        <authorList>
            <person name="Ai C."/>
            <person name="McCarthy S."/>
            <person name="Eckrich V."/>
            <person name="Rudrappa D."/>
            <person name="Qiu G."/>
            <person name="Blum P."/>
        </authorList>
    </citation>
    <scope>NUCLEOTIDE SEQUENCE [LARGE SCALE GENOMIC DNA]</scope>
    <source>
        <strain evidence="6 8">SARC-M1</strain>
    </source>
</reference>
<gene>
    <name evidence="1" type="ORF">HA72_0843</name>
    <name evidence="2" type="ORF">MsedA_0859</name>
    <name evidence="3" type="ORF">MsedB_0860</name>
    <name evidence="4" type="ORF">MsedC_0859</name>
    <name evidence="5" type="ORF">MsedD_0860</name>
    <name evidence="6" type="ORF">MsedE_0860</name>
</gene>
<dbReference type="EMBL" id="CP012175">
    <property type="protein sequence ID" value="AKV80660.1"/>
    <property type="molecule type" value="Genomic_DNA"/>
</dbReference>
<evidence type="ECO:0000313" key="3">
    <source>
        <dbReference type="EMBL" id="AKV76164.1"/>
    </source>
</evidence>
<evidence type="ECO:0000313" key="10">
    <source>
        <dbReference type="Proteomes" id="UP000062398"/>
    </source>
</evidence>
<reference evidence="9 10" key="2">
    <citation type="journal article" date="2015" name="Genome Announc.">
        <title>Complete Genome Sequences of Evolved Arsenate-Resistant Metallosphaera sedula Strains.</title>
        <authorList>
            <person name="Ai C."/>
            <person name="McCarthy S."/>
            <person name="Schackwitz W."/>
            <person name="Martin J."/>
            <person name="Lipzen A."/>
            <person name="Blum P."/>
        </authorList>
    </citation>
    <scope>NUCLEOTIDE SEQUENCE [LARGE SCALE GENOMIC DNA]</scope>
    <source>
        <strain evidence="4 10">ARS120-1</strain>
        <strain evidence="5 9">ARS120-2</strain>
        <strain evidence="2 12">ARS50-1</strain>
        <strain evidence="3 11">ARS50-2</strain>
    </source>
</reference>
<dbReference type="Proteomes" id="UP000062475">
    <property type="component" value="Chromosome"/>
</dbReference>
<dbReference type="Proteomes" id="UP000062398">
    <property type="component" value="Chromosome"/>
</dbReference>
<dbReference type="Proteomes" id="UP000061362">
    <property type="component" value="Chromosome"/>
</dbReference>
<sequence length="160" mass="18362">MSENFQPCNQLQTSIQSFSVEAIKRIAENHARIISRFSIEEVTDQGKYLTSQGENSRFMLNGPILIFIGQQAHPEPNSRTQYLMTSWAYVECFGNDYNIEILITLWGPFKDGNYSIEFSTVSTNTMVIYYDGQKLGEISKTYRTCQAKENEINTKVKDCL</sequence>
<evidence type="ECO:0000313" key="2">
    <source>
        <dbReference type="EMBL" id="AKV73922.1"/>
    </source>
</evidence>
<dbReference type="PATRIC" id="fig|43687.5.peg.869"/>
<dbReference type="EMBL" id="CP012174">
    <property type="protein sequence ID" value="AKV78415.1"/>
    <property type="molecule type" value="Genomic_DNA"/>
</dbReference>
<evidence type="ECO:0000313" key="6">
    <source>
        <dbReference type="EMBL" id="AKV82904.1"/>
    </source>
</evidence>
<dbReference type="Proteomes" id="UP000056255">
    <property type="component" value="Chromosome"/>
</dbReference>
<dbReference type="AlphaFoldDB" id="A0A088E4W3"/>
<dbReference type="RefSeq" id="WP_012020804.1">
    <property type="nucleotide sequence ID" value="NZ_CP008822.1"/>
</dbReference>
<organism evidence="1 7">
    <name type="scientific">Metallosphaera sedula</name>
    <dbReference type="NCBI Taxonomy" id="43687"/>
    <lineage>
        <taxon>Archaea</taxon>
        <taxon>Thermoproteota</taxon>
        <taxon>Thermoprotei</taxon>
        <taxon>Sulfolobales</taxon>
        <taxon>Sulfolobaceae</taxon>
        <taxon>Metallosphaera</taxon>
    </lineage>
</organism>
<dbReference type="Proteomes" id="UP000029084">
    <property type="component" value="Chromosome"/>
</dbReference>
<accession>A0A088E4W3</accession>
<name>A0A088E4W3_9CREN</name>
<reference evidence="1 7" key="1">
    <citation type="journal article" date="2014" name="J. Bacteriol.">
        <title>Role of an Archaeal PitA Transporter in the Copper and Arsenic Resistance of Metallosphaera sedula, an Extreme Thermoacidophile.</title>
        <authorList>
            <person name="McCarthy S."/>
            <person name="Ai C."/>
            <person name="Wheaton G."/>
            <person name="Tevatia R."/>
            <person name="Eckrich V."/>
            <person name="Kelly R."/>
            <person name="Blum P."/>
        </authorList>
    </citation>
    <scope>NUCLEOTIDE SEQUENCE [LARGE SCALE GENOMIC DNA]</scope>
    <source>
        <strain evidence="1 7">CuR1</strain>
    </source>
</reference>